<dbReference type="EMBL" id="JABZRB010000001">
    <property type="protein sequence ID" value="MBF1304272.1"/>
    <property type="molecule type" value="Genomic_DNA"/>
</dbReference>
<proteinExistence type="predicted"/>
<organism evidence="2 5">
    <name type="scientific">Oribacterium sinus</name>
    <dbReference type="NCBI Taxonomy" id="237576"/>
    <lineage>
        <taxon>Bacteria</taxon>
        <taxon>Bacillati</taxon>
        <taxon>Bacillota</taxon>
        <taxon>Clostridia</taxon>
        <taxon>Lachnospirales</taxon>
        <taxon>Lachnospiraceae</taxon>
        <taxon>Oribacterium</taxon>
    </lineage>
</organism>
<evidence type="ECO:0000259" key="1">
    <source>
        <dbReference type="Pfam" id="PF04316"/>
    </source>
</evidence>
<keyword evidence="2" id="KW-0282">Flagellum</keyword>
<name>A0A7W9W2E3_9FIRM</name>
<gene>
    <name evidence="2" type="ORF">HNQ46_001139</name>
    <name evidence="3" type="ORF">HXM90_05320</name>
    <name evidence="4" type="ORF">HXM91_00085</name>
</gene>
<evidence type="ECO:0000313" key="2">
    <source>
        <dbReference type="EMBL" id="MBB6041162.1"/>
    </source>
</evidence>
<dbReference type="InterPro" id="IPR035890">
    <property type="entry name" value="Anti-sigma-28_factor_FlgM_sf"/>
</dbReference>
<keyword evidence="2" id="KW-0969">Cilium</keyword>
<evidence type="ECO:0000313" key="4">
    <source>
        <dbReference type="EMBL" id="MBF1304272.1"/>
    </source>
</evidence>
<protein>
    <submittedName>
        <fullName evidence="2">Anti-sigma28 factor (Negative regulator of flagellin synthesis)</fullName>
    </submittedName>
    <submittedName>
        <fullName evidence="3">Flagellar biosynthesis anti-sigma factor FlgM</fullName>
    </submittedName>
</protein>
<reference evidence="2 5" key="2">
    <citation type="submission" date="2020-08" db="EMBL/GenBank/DDBJ databases">
        <title>Genomic Encyclopedia of Type Strains, Phase IV (KMG-IV): sequencing the most valuable type-strain genomes for metagenomic binning, comparative biology and taxonomic classification.</title>
        <authorList>
            <person name="Goeker M."/>
        </authorList>
    </citation>
    <scope>NUCLEOTIDE SEQUENCE [LARGE SCALE GENOMIC DNA]</scope>
    <source>
        <strain evidence="2 5">DSM 17245</strain>
    </source>
</reference>
<feature type="domain" description="Anti-sigma-28 factor FlgM C-terminal" evidence="1">
    <location>
        <begin position="59"/>
        <end position="99"/>
    </location>
</feature>
<keyword evidence="2" id="KW-0966">Cell projection</keyword>
<comment type="caution">
    <text evidence="2">The sequence shown here is derived from an EMBL/GenBank/DDBJ whole genome shotgun (WGS) entry which is preliminary data.</text>
</comment>
<dbReference type="Proteomes" id="UP000780721">
    <property type="component" value="Unassembled WGS sequence"/>
</dbReference>
<dbReference type="EMBL" id="JACHHH010000005">
    <property type="protein sequence ID" value="MBB6041162.1"/>
    <property type="molecule type" value="Genomic_DNA"/>
</dbReference>
<dbReference type="Proteomes" id="UP000775770">
    <property type="component" value="Unassembled WGS sequence"/>
</dbReference>
<dbReference type="Pfam" id="PF04316">
    <property type="entry name" value="FlgM"/>
    <property type="match status" value="1"/>
</dbReference>
<dbReference type="InterPro" id="IPR031316">
    <property type="entry name" value="FlgM_C"/>
</dbReference>
<dbReference type="EMBL" id="JABZRA010000061">
    <property type="protein sequence ID" value="MBF1272825.1"/>
    <property type="molecule type" value="Genomic_DNA"/>
</dbReference>
<evidence type="ECO:0000313" key="3">
    <source>
        <dbReference type="EMBL" id="MBF1272825.1"/>
    </source>
</evidence>
<dbReference type="RefSeq" id="WP_007157568.1">
    <property type="nucleotide sequence ID" value="NZ_CAUQIH010000027.1"/>
</dbReference>
<dbReference type="GeneID" id="85014679"/>
<dbReference type="SUPFAM" id="SSF101498">
    <property type="entry name" value="Anti-sigma factor FlgM"/>
    <property type="match status" value="1"/>
</dbReference>
<evidence type="ECO:0000313" key="5">
    <source>
        <dbReference type="Proteomes" id="UP000522163"/>
    </source>
</evidence>
<dbReference type="AlphaFoldDB" id="A0A7W9W2E3"/>
<reference evidence="3" key="1">
    <citation type="submission" date="2020-04" db="EMBL/GenBank/DDBJ databases">
        <title>Deep metagenomics examines the oral microbiome during advanced dental caries in children, revealing novel taxa and co-occurrences with host molecules.</title>
        <authorList>
            <person name="Baker J.L."/>
            <person name="Morton J.T."/>
            <person name="Dinis M."/>
            <person name="Alvarez R."/>
            <person name="Tran N.C."/>
            <person name="Knight R."/>
            <person name="Edlund A."/>
        </authorList>
    </citation>
    <scope>NUCLEOTIDE SEQUENCE</scope>
    <source>
        <strain evidence="3">JCVI_38_bin.19</strain>
        <strain evidence="4">JCVI_48_bin.5</strain>
    </source>
</reference>
<accession>A0A7W9W2E3</accession>
<sequence>MNFSIRPDFNTRVDYQTRQAALPQKPVDQVEATQKADVDRLSLSKGNVVDDRSFAAALSKATNDSLRVSASDKRVAELHQQVQAGTYRPNAQRIAEKMLGYKD</sequence>
<dbReference type="Proteomes" id="UP000522163">
    <property type="component" value="Unassembled WGS sequence"/>
</dbReference>